<gene>
    <name evidence="1" type="ORF">BKP64_13995</name>
</gene>
<dbReference type="OrthoDB" id="9786336at2"/>
<dbReference type="STRING" id="1874317.BKP64_13995"/>
<accession>A0A1D9GP67</accession>
<dbReference type="EMBL" id="CP017715">
    <property type="protein sequence ID" value="AOY89190.1"/>
    <property type="molecule type" value="Genomic_DNA"/>
</dbReference>
<evidence type="ECO:0000313" key="2">
    <source>
        <dbReference type="Proteomes" id="UP000177445"/>
    </source>
</evidence>
<reference evidence="1 2" key="1">
    <citation type="submission" date="2016-10" db="EMBL/GenBank/DDBJ databases">
        <title>Marinobacter salinus sp. nov., a moderately halophilic bacterium isolated from a tidal flat environment.</title>
        <authorList>
            <person name="Park S.-J."/>
        </authorList>
    </citation>
    <scope>NUCLEOTIDE SEQUENCE [LARGE SCALE GENOMIC DNA]</scope>
    <source>
        <strain evidence="1 2">Hb8</strain>
    </source>
</reference>
<protein>
    <submittedName>
        <fullName evidence="1">Peptidase</fullName>
    </submittedName>
</protein>
<organism evidence="1 2">
    <name type="scientific">Marinobacter salinus</name>
    <dbReference type="NCBI Taxonomy" id="1874317"/>
    <lineage>
        <taxon>Bacteria</taxon>
        <taxon>Pseudomonadati</taxon>
        <taxon>Pseudomonadota</taxon>
        <taxon>Gammaproteobacteria</taxon>
        <taxon>Pseudomonadales</taxon>
        <taxon>Marinobacteraceae</taxon>
        <taxon>Marinobacter</taxon>
    </lineage>
</organism>
<dbReference type="AlphaFoldDB" id="A0A1D9GP67"/>
<dbReference type="Gene3D" id="3.60.20.10">
    <property type="entry name" value="Glutamine Phosphoribosylpyrophosphate, subunit 1, domain 1"/>
    <property type="match status" value="1"/>
</dbReference>
<dbReference type="InterPro" id="IPR029055">
    <property type="entry name" value="Ntn_hydrolases_N"/>
</dbReference>
<keyword evidence="2" id="KW-1185">Reference proteome</keyword>
<dbReference type="GO" id="GO:0051603">
    <property type="term" value="P:proteolysis involved in protein catabolic process"/>
    <property type="evidence" value="ECO:0007669"/>
    <property type="project" value="InterPro"/>
</dbReference>
<dbReference type="InterPro" id="IPR016545">
    <property type="entry name" value="UCP009120_prtse"/>
</dbReference>
<dbReference type="Proteomes" id="UP000177445">
    <property type="component" value="Chromosome"/>
</dbReference>
<dbReference type="SUPFAM" id="SSF56235">
    <property type="entry name" value="N-terminal nucleophile aminohydrolases (Ntn hydrolases)"/>
    <property type="match status" value="1"/>
</dbReference>
<dbReference type="PIRSF" id="PIRSF009120">
    <property type="entry name" value="UCP009120_prtse"/>
    <property type="match status" value="1"/>
</dbReference>
<dbReference type="GO" id="GO:0005839">
    <property type="term" value="C:proteasome core complex"/>
    <property type="evidence" value="ECO:0007669"/>
    <property type="project" value="InterPro"/>
</dbReference>
<dbReference type="InterPro" id="IPR001353">
    <property type="entry name" value="Proteasome_sua/b"/>
</dbReference>
<evidence type="ECO:0000313" key="1">
    <source>
        <dbReference type="EMBL" id="AOY89190.1"/>
    </source>
</evidence>
<proteinExistence type="predicted"/>
<sequence>MTYCVAMRLADGLVFASDSRTNAGFDQISTFRKMHVFEQPGERELVLLSAGNLATSQSVISLLERRAGTDIANVLNTASMFETAEIVGQTMREVIKRDNPDGKLHQVDFSCSLILGGQIKGESHRLFNIYPEGNFIEATEETPYFQIGESKYGKPIIDRIVNFQTTLDRAYQCALISFDSTMKSNLSVGMPLDVAIYRKDGLKPCFTDRVEEQCDYFHTLRQQWHQGIQELFSSLEPPGLG</sequence>
<dbReference type="KEGG" id="msq:BKP64_13995"/>
<dbReference type="Pfam" id="PF00227">
    <property type="entry name" value="Proteasome"/>
    <property type="match status" value="1"/>
</dbReference>
<dbReference type="RefSeq" id="WP_070971320.1">
    <property type="nucleotide sequence ID" value="NZ_CP017715.1"/>
</dbReference>
<name>A0A1D9GP67_9GAMM</name>
<dbReference type="CDD" id="cd03765">
    <property type="entry name" value="proteasome_beta_bacterial"/>
    <property type="match status" value="1"/>
</dbReference>